<comment type="caution">
    <text evidence="2">The sequence shown here is derived from an EMBL/GenBank/DDBJ whole genome shotgun (WGS) entry which is preliminary data.</text>
</comment>
<feature type="transmembrane region" description="Helical" evidence="1">
    <location>
        <begin position="50"/>
        <end position="74"/>
    </location>
</feature>
<dbReference type="Proteomes" id="UP000611629">
    <property type="component" value="Unassembled WGS sequence"/>
</dbReference>
<feature type="transmembrane region" description="Helical" evidence="1">
    <location>
        <begin position="6"/>
        <end position="29"/>
    </location>
</feature>
<dbReference type="RefSeq" id="WP_179239872.1">
    <property type="nucleotide sequence ID" value="NZ_JACBNQ010000052.1"/>
</dbReference>
<feature type="transmembrane region" description="Helical" evidence="1">
    <location>
        <begin position="80"/>
        <end position="101"/>
    </location>
</feature>
<evidence type="ECO:0000313" key="3">
    <source>
        <dbReference type="Proteomes" id="UP000611629"/>
    </source>
</evidence>
<keyword evidence="3" id="KW-1185">Reference proteome</keyword>
<reference evidence="2" key="1">
    <citation type="submission" date="2020-07" db="EMBL/GenBank/DDBJ databases">
        <title>Genomic analysis of a strain of Sedimentibacter Hydroxybenzoicus DSM7310.</title>
        <authorList>
            <person name="Ma S."/>
        </authorList>
    </citation>
    <scope>NUCLEOTIDE SEQUENCE</scope>
    <source>
        <strain evidence="2">DSM 7310</strain>
    </source>
</reference>
<gene>
    <name evidence="2" type="ORF">HZF24_18570</name>
</gene>
<keyword evidence="1" id="KW-0472">Membrane</keyword>
<name>A0A974BNA3_SEDHY</name>
<dbReference type="AlphaFoldDB" id="A0A974BNA3"/>
<protein>
    <submittedName>
        <fullName evidence="2">Uncharacterized protein</fullName>
    </submittedName>
</protein>
<proteinExistence type="predicted"/>
<evidence type="ECO:0000256" key="1">
    <source>
        <dbReference type="SAM" id="Phobius"/>
    </source>
</evidence>
<keyword evidence="1" id="KW-1133">Transmembrane helix</keyword>
<sequence length="173" mass="20903">MTYREVFLSLVILIIFAGTVISTVLIPLYRLLTFKNKVAYINDKYFENKILATIFIILFPVLIFLTITNILDLIDHNFDYLLFIKILRIFMPIYAIFYTIARLPKQCIYKEGIKSNLFFVKWNEVERIEQENHDLKIYYNYRYIFFKIRHVYVIKDFSSEIKELLYKFNGSQS</sequence>
<organism evidence="2 3">
    <name type="scientific">Sedimentibacter hydroxybenzoicus DSM 7310</name>
    <dbReference type="NCBI Taxonomy" id="1123245"/>
    <lineage>
        <taxon>Bacteria</taxon>
        <taxon>Bacillati</taxon>
        <taxon>Bacillota</taxon>
        <taxon>Tissierellia</taxon>
        <taxon>Sedimentibacter</taxon>
    </lineage>
</organism>
<evidence type="ECO:0000313" key="2">
    <source>
        <dbReference type="EMBL" id="NYB76153.1"/>
    </source>
</evidence>
<dbReference type="EMBL" id="JACBNQ010000052">
    <property type="protein sequence ID" value="NYB76153.1"/>
    <property type="molecule type" value="Genomic_DNA"/>
</dbReference>
<accession>A0A974BNA3</accession>
<keyword evidence="1" id="KW-0812">Transmembrane</keyword>